<keyword evidence="2" id="KW-1185">Reference proteome</keyword>
<proteinExistence type="predicted"/>
<sequence>MEITTPIRVIKLCCHGAFVHIECVRDCRQLLSHAFNLTLGHNIARKENSWCKRLFEWKPWGEKSPQGRPQKSWKDDVKKVADSNRIHTVQCRERKLEDVEGGLHKYGRKGLKKKKIMMK</sequence>
<organism evidence="1 2">
    <name type="scientific">Pararge aegeria aegeria</name>
    <dbReference type="NCBI Taxonomy" id="348720"/>
    <lineage>
        <taxon>Eukaryota</taxon>
        <taxon>Metazoa</taxon>
        <taxon>Ecdysozoa</taxon>
        <taxon>Arthropoda</taxon>
        <taxon>Hexapoda</taxon>
        <taxon>Insecta</taxon>
        <taxon>Pterygota</taxon>
        <taxon>Neoptera</taxon>
        <taxon>Endopterygota</taxon>
        <taxon>Lepidoptera</taxon>
        <taxon>Glossata</taxon>
        <taxon>Ditrysia</taxon>
        <taxon>Papilionoidea</taxon>
        <taxon>Nymphalidae</taxon>
        <taxon>Satyrinae</taxon>
        <taxon>Satyrini</taxon>
        <taxon>Parargina</taxon>
        <taxon>Pararge</taxon>
    </lineage>
</organism>
<dbReference type="EMBL" id="CAKXAJ010019669">
    <property type="protein sequence ID" value="CAH2218466.1"/>
    <property type="molecule type" value="Genomic_DNA"/>
</dbReference>
<gene>
    <name evidence="1" type="primary">jg23511</name>
    <name evidence="1" type="ORF">PAEG_LOCUS6300</name>
</gene>
<dbReference type="Proteomes" id="UP000838756">
    <property type="component" value="Unassembled WGS sequence"/>
</dbReference>
<name>A0A8S4QUN9_9NEOP</name>
<evidence type="ECO:0000313" key="2">
    <source>
        <dbReference type="Proteomes" id="UP000838756"/>
    </source>
</evidence>
<accession>A0A8S4QUN9</accession>
<evidence type="ECO:0000313" key="1">
    <source>
        <dbReference type="EMBL" id="CAH2218466.1"/>
    </source>
</evidence>
<comment type="caution">
    <text evidence="1">The sequence shown here is derived from an EMBL/GenBank/DDBJ whole genome shotgun (WGS) entry which is preliminary data.</text>
</comment>
<protein>
    <submittedName>
        <fullName evidence="1">Jg23511 protein</fullName>
    </submittedName>
</protein>
<dbReference type="AlphaFoldDB" id="A0A8S4QUN9"/>
<reference evidence="1" key="1">
    <citation type="submission" date="2022-03" db="EMBL/GenBank/DDBJ databases">
        <authorList>
            <person name="Lindestad O."/>
        </authorList>
    </citation>
    <scope>NUCLEOTIDE SEQUENCE</scope>
</reference>